<keyword evidence="3" id="KW-1185">Reference proteome</keyword>
<keyword evidence="1" id="KW-1133">Transmembrane helix</keyword>
<dbReference type="EMBL" id="JACJPW010000150">
    <property type="protein sequence ID" value="MBD2185903.1"/>
    <property type="molecule type" value="Genomic_DNA"/>
</dbReference>
<dbReference type="Pfam" id="PF02643">
    <property type="entry name" value="DUF192"/>
    <property type="match status" value="1"/>
</dbReference>
<sequence length="198" mass="22154">MQHSKNWIDKFIDLVGVSIGCVLVVGSLTQIITTIQKRSTRETEKPIAYLVVDNRKVPLQIARTPQEQARGLMYRDHDYGLGMLFPVQPPRVVSVWMKNVNEPLDILFVRQGKVVAIAPSVPPCLEIPCPVYKPPVPVDLVIELPAGNADRFKLSVGLKLAVLTPTQPLAKQRREPTLFSAFIKKCVMSTHFSTEPNF</sequence>
<dbReference type="Proteomes" id="UP000641646">
    <property type="component" value="Unassembled WGS sequence"/>
</dbReference>
<feature type="transmembrane region" description="Helical" evidence="1">
    <location>
        <begin position="12"/>
        <end position="32"/>
    </location>
</feature>
<evidence type="ECO:0000256" key="1">
    <source>
        <dbReference type="SAM" id="Phobius"/>
    </source>
</evidence>
<keyword evidence="1" id="KW-0812">Transmembrane</keyword>
<dbReference type="AlphaFoldDB" id="A0A926ZJU2"/>
<keyword evidence="1" id="KW-0472">Membrane</keyword>
<dbReference type="Gene3D" id="2.60.120.1140">
    <property type="entry name" value="Protein of unknown function DUF192"/>
    <property type="match status" value="1"/>
</dbReference>
<protein>
    <submittedName>
        <fullName evidence="2">DUF192 domain-containing protein</fullName>
    </submittedName>
</protein>
<evidence type="ECO:0000313" key="2">
    <source>
        <dbReference type="EMBL" id="MBD2185903.1"/>
    </source>
</evidence>
<gene>
    <name evidence="2" type="ORF">H6G03_33405</name>
</gene>
<organism evidence="2 3">
    <name type="scientific">Aerosakkonema funiforme FACHB-1375</name>
    <dbReference type="NCBI Taxonomy" id="2949571"/>
    <lineage>
        <taxon>Bacteria</taxon>
        <taxon>Bacillati</taxon>
        <taxon>Cyanobacteriota</taxon>
        <taxon>Cyanophyceae</taxon>
        <taxon>Oscillatoriophycideae</taxon>
        <taxon>Aerosakkonematales</taxon>
        <taxon>Aerosakkonemataceae</taxon>
        <taxon>Aerosakkonema</taxon>
    </lineage>
</organism>
<dbReference type="PANTHER" id="PTHR37953:SF1">
    <property type="entry name" value="UPF0127 PROTEIN MJ1496"/>
    <property type="match status" value="1"/>
</dbReference>
<dbReference type="InterPro" id="IPR038695">
    <property type="entry name" value="Saro_0823-like_sf"/>
</dbReference>
<dbReference type="RefSeq" id="WP_190474679.1">
    <property type="nucleotide sequence ID" value="NZ_JACJPW010000150.1"/>
</dbReference>
<evidence type="ECO:0000313" key="3">
    <source>
        <dbReference type="Proteomes" id="UP000641646"/>
    </source>
</evidence>
<name>A0A926ZJU2_9CYAN</name>
<proteinExistence type="predicted"/>
<reference evidence="2" key="2">
    <citation type="submission" date="2020-08" db="EMBL/GenBank/DDBJ databases">
        <authorList>
            <person name="Chen M."/>
            <person name="Teng W."/>
            <person name="Zhao L."/>
            <person name="Hu C."/>
            <person name="Zhou Y."/>
            <person name="Han B."/>
            <person name="Song L."/>
            <person name="Shu W."/>
        </authorList>
    </citation>
    <scope>NUCLEOTIDE SEQUENCE</scope>
    <source>
        <strain evidence="2">FACHB-1375</strain>
    </source>
</reference>
<reference evidence="2" key="1">
    <citation type="journal article" date="2015" name="ISME J.">
        <title>Draft Genome Sequence of Streptomyces incarnatus NRRL8089, which Produces the Nucleoside Antibiotic Sinefungin.</title>
        <authorList>
            <person name="Oshima K."/>
            <person name="Hattori M."/>
            <person name="Shimizu H."/>
            <person name="Fukuda K."/>
            <person name="Nemoto M."/>
            <person name="Inagaki K."/>
            <person name="Tamura T."/>
        </authorList>
    </citation>
    <scope>NUCLEOTIDE SEQUENCE</scope>
    <source>
        <strain evidence="2">FACHB-1375</strain>
    </source>
</reference>
<accession>A0A926ZJU2</accession>
<comment type="caution">
    <text evidence="2">The sequence shown here is derived from an EMBL/GenBank/DDBJ whole genome shotgun (WGS) entry which is preliminary data.</text>
</comment>
<dbReference type="PANTHER" id="PTHR37953">
    <property type="entry name" value="UPF0127 PROTEIN MJ1496"/>
    <property type="match status" value="1"/>
</dbReference>
<dbReference type="InterPro" id="IPR003795">
    <property type="entry name" value="DUF192"/>
</dbReference>